<protein>
    <recommendedName>
        <fullName evidence="4">dihydroneopterin aldolase</fullName>
        <ecNumber evidence="4">4.1.2.25</ecNumber>
    </recommendedName>
    <alternativeName>
        <fullName evidence="7">7,8-dihydroneopterin aldolase</fullName>
    </alternativeName>
</protein>
<dbReference type="InterPro" id="IPR006156">
    <property type="entry name" value="Dihydroneopterin_aldolase"/>
</dbReference>
<feature type="region of interest" description="Disordered" evidence="8">
    <location>
        <begin position="1"/>
        <end position="26"/>
    </location>
</feature>
<dbReference type="STRING" id="195105.CN97_01600"/>
<dbReference type="SMART" id="SM00905">
    <property type="entry name" value="FolB"/>
    <property type="match status" value="1"/>
</dbReference>
<feature type="compositionally biased region" description="Low complexity" evidence="8">
    <location>
        <begin position="8"/>
        <end position="20"/>
    </location>
</feature>
<dbReference type="AlphaFoldDB" id="A0A086XYK2"/>
<gene>
    <name evidence="9" type="ORF">CN97_01600</name>
</gene>
<comment type="pathway">
    <text evidence="2">Cofactor biosynthesis; tetrahydrofolate biosynthesis; 2-amino-4-hydroxy-6-hydroxymethyl-7,8-dihydropteridine diphosphate from 7,8-dihydroneopterin triphosphate: step 3/4.</text>
</comment>
<dbReference type="Pfam" id="PF02152">
    <property type="entry name" value="FolB"/>
    <property type="match status" value="1"/>
</dbReference>
<dbReference type="NCBIfam" id="TIGR00526">
    <property type="entry name" value="folB_dom"/>
    <property type="match status" value="1"/>
</dbReference>
<comment type="catalytic activity">
    <reaction evidence="1">
        <text>7,8-dihydroneopterin = 6-hydroxymethyl-7,8-dihydropterin + glycolaldehyde</text>
        <dbReference type="Rhea" id="RHEA:10540"/>
        <dbReference type="ChEBI" id="CHEBI:17001"/>
        <dbReference type="ChEBI" id="CHEBI:17071"/>
        <dbReference type="ChEBI" id="CHEBI:44841"/>
        <dbReference type="EC" id="4.1.2.25"/>
    </reaction>
</comment>
<keyword evidence="6" id="KW-0456">Lyase</keyword>
<sequence>MTDETRLAFAHPEARAAATAPEPPHDRISLRDHVVEADIGAFAEERGRRQRLCFDIVVEVAARPEGSDDDVDHILSYDRLTEAVRDELAEGRVNLLETLAEGVAKRILSHRLARRAFVRIQKLDRGPGALGVEIMRTAGDGARAETALPAFAVLLVRAGEAGRASALLSGVGEVVVICPGLPDERPLTPSMAAQWRIDLLALDQAAWLIAAADPRLSVVASRTEMDWSLRQGRPMVWAPAKMLLDAGVEALPAPDDLAALGLWLADRYGAARIIAPEELLLPAGPVAVTRRPA</sequence>
<comment type="similarity">
    <text evidence="3">Belongs to the DHNA family.</text>
</comment>
<evidence type="ECO:0000256" key="2">
    <source>
        <dbReference type="ARBA" id="ARBA00005013"/>
    </source>
</evidence>
<evidence type="ECO:0000256" key="5">
    <source>
        <dbReference type="ARBA" id="ARBA00022909"/>
    </source>
</evidence>
<dbReference type="OrthoDB" id="7678026at2"/>
<dbReference type="PANTHER" id="PTHR42844:SF1">
    <property type="entry name" value="DIHYDRONEOPTERIN ALDOLASE 1-RELATED"/>
    <property type="match status" value="1"/>
</dbReference>
<comment type="caution">
    <text evidence="9">The sequence shown here is derived from an EMBL/GenBank/DDBJ whole genome shotgun (WGS) entry which is preliminary data.</text>
</comment>
<dbReference type="Gene3D" id="3.30.1130.10">
    <property type="match status" value="1"/>
</dbReference>
<keyword evidence="5" id="KW-0289">Folate biosynthesis</keyword>
<evidence type="ECO:0000313" key="10">
    <source>
        <dbReference type="Proteomes" id="UP000028826"/>
    </source>
</evidence>
<evidence type="ECO:0000256" key="3">
    <source>
        <dbReference type="ARBA" id="ARBA00005708"/>
    </source>
</evidence>
<evidence type="ECO:0000313" key="9">
    <source>
        <dbReference type="EMBL" id="KFI27102.1"/>
    </source>
</evidence>
<dbReference type="PANTHER" id="PTHR42844">
    <property type="entry name" value="DIHYDRONEOPTERIN ALDOLASE 1-RELATED"/>
    <property type="match status" value="1"/>
</dbReference>
<dbReference type="EC" id="4.1.2.25" evidence="4"/>
<keyword evidence="10" id="KW-1185">Reference proteome</keyword>
<evidence type="ECO:0000256" key="8">
    <source>
        <dbReference type="SAM" id="MobiDB-lite"/>
    </source>
</evidence>
<name>A0A086XYK2_9RHOB</name>
<evidence type="ECO:0000256" key="6">
    <source>
        <dbReference type="ARBA" id="ARBA00023239"/>
    </source>
</evidence>
<proteinExistence type="inferred from homology"/>
<organism evidence="9 10">
    <name type="scientific">Haematobacter massiliensis</name>
    <dbReference type="NCBI Taxonomy" id="195105"/>
    <lineage>
        <taxon>Bacteria</taxon>
        <taxon>Pseudomonadati</taxon>
        <taxon>Pseudomonadota</taxon>
        <taxon>Alphaproteobacteria</taxon>
        <taxon>Rhodobacterales</taxon>
        <taxon>Paracoccaceae</taxon>
        <taxon>Haematobacter</taxon>
    </lineage>
</organism>
<accession>A0A086XYK2</accession>
<evidence type="ECO:0000256" key="1">
    <source>
        <dbReference type="ARBA" id="ARBA00001353"/>
    </source>
</evidence>
<dbReference type="SUPFAM" id="SSF55620">
    <property type="entry name" value="Tetrahydrobiopterin biosynthesis enzymes-like"/>
    <property type="match status" value="1"/>
</dbReference>
<dbReference type="Proteomes" id="UP000028826">
    <property type="component" value="Unassembled WGS sequence"/>
</dbReference>
<dbReference type="GO" id="GO:0005737">
    <property type="term" value="C:cytoplasm"/>
    <property type="evidence" value="ECO:0007669"/>
    <property type="project" value="TreeGrafter"/>
</dbReference>
<dbReference type="RefSeq" id="WP_035713273.1">
    <property type="nucleotide sequence ID" value="NZ_CAMIFG010000001.1"/>
</dbReference>
<evidence type="ECO:0000256" key="7">
    <source>
        <dbReference type="ARBA" id="ARBA00032903"/>
    </source>
</evidence>
<dbReference type="InterPro" id="IPR006157">
    <property type="entry name" value="FolB_dom"/>
</dbReference>
<dbReference type="GO" id="GO:0004150">
    <property type="term" value="F:dihydroneopterin aldolase activity"/>
    <property type="evidence" value="ECO:0007669"/>
    <property type="project" value="UniProtKB-EC"/>
</dbReference>
<dbReference type="InterPro" id="IPR043133">
    <property type="entry name" value="GTP-CH-I_C/QueF"/>
</dbReference>
<dbReference type="eggNOG" id="COG1539">
    <property type="taxonomic scope" value="Bacteria"/>
</dbReference>
<dbReference type="GO" id="GO:0046656">
    <property type="term" value="P:folic acid biosynthetic process"/>
    <property type="evidence" value="ECO:0007669"/>
    <property type="project" value="UniProtKB-KW"/>
</dbReference>
<evidence type="ECO:0000256" key="4">
    <source>
        <dbReference type="ARBA" id="ARBA00013043"/>
    </source>
</evidence>
<dbReference type="EMBL" id="JGYG01000012">
    <property type="protein sequence ID" value="KFI27102.1"/>
    <property type="molecule type" value="Genomic_DNA"/>
</dbReference>
<reference evidence="9 10" key="1">
    <citation type="submission" date="2014-03" db="EMBL/GenBank/DDBJ databases">
        <title>Genome of Haematobacter massiliensis CCUG 47968.</title>
        <authorList>
            <person name="Wang D."/>
            <person name="Wang G."/>
        </authorList>
    </citation>
    <scope>NUCLEOTIDE SEQUENCE [LARGE SCALE GENOMIC DNA]</scope>
    <source>
        <strain evidence="9 10">CCUG 47968</strain>
    </source>
</reference>